<dbReference type="Proteomes" id="UP000199533">
    <property type="component" value="Unassembled WGS sequence"/>
</dbReference>
<dbReference type="EMBL" id="FOSP01000078">
    <property type="protein sequence ID" value="SFL39777.1"/>
    <property type="molecule type" value="Genomic_DNA"/>
</dbReference>
<sequence>MINTYWQDRVFTIQEGVFDEWRRVADTSLNSPNDIVQPGDEQPLQNLRYNAKARSIIILTKFCD</sequence>
<dbReference type="AlphaFoldDB" id="A0A1I4HDM2"/>
<reference evidence="2" key="1">
    <citation type="submission" date="2016-10" db="EMBL/GenBank/DDBJ databases">
        <authorList>
            <person name="Varghese N."/>
            <person name="Submissions S."/>
        </authorList>
    </citation>
    <scope>NUCLEOTIDE SEQUENCE [LARGE SCALE GENOMIC DNA]</scope>
    <source>
        <strain evidence="2">Nm69</strain>
    </source>
</reference>
<name>A0A1I4HDM2_9PROT</name>
<dbReference type="InterPro" id="IPR013780">
    <property type="entry name" value="Glyco_hydro_b"/>
</dbReference>
<proteinExistence type="predicted"/>
<gene>
    <name evidence="1" type="ORF">SAMN05216302_10785</name>
</gene>
<evidence type="ECO:0000313" key="2">
    <source>
        <dbReference type="Proteomes" id="UP000199533"/>
    </source>
</evidence>
<protein>
    <submittedName>
        <fullName evidence="1">Glycogen operon protein</fullName>
    </submittedName>
</protein>
<keyword evidence="2" id="KW-1185">Reference proteome</keyword>
<dbReference type="SUPFAM" id="SSF51011">
    <property type="entry name" value="Glycosyl hydrolase domain"/>
    <property type="match status" value="1"/>
</dbReference>
<organism evidence="1 2">
    <name type="scientific">Nitrosomonas aestuarii</name>
    <dbReference type="NCBI Taxonomy" id="52441"/>
    <lineage>
        <taxon>Bacteria</taxon>
        <taxon>Pseudomonadati</taxon>
        <taxon>Pseudomonadota</taxon>
        <taxon>Betaproteobacteria</taxon>
        <taxon>Nitrosomonadales</taxon>
        <taxon>Nitrosomonadaceae</taxon>
        <taxon>Nitrosomonas</taxon>
    </lineage>
</organism>
<accession>A0A1I4HDM2</accession>
<evidence type="ECO:0000313" key="1">
    <source>
        <dbReference type="EMBL" id="SFL39777.1"/>
    </source>
</evidence>
<dbReference type="STRING" id="52441.SAMN05216302_10785"/>
<dbReference type="Gene3D" id="2.60.40.1180">
    <property type="entry name" value="Golgi alpha-mannosidase II"/>
    <property type="match status" value="1"/>
</dbReference>